<comment type="caution">
    <text evidence="3">The sequence shown here is derived from an EMBL/GenBank/DDBJ whole genome shotgun (WGS) entry which is preliminary data.</text>
</comment>
<dbReference type="EMBL" id="BGPR01000100">
    <property type="protein sequence ID" value="GBL94216.1"/>
    <property type="molecule type" value="Genomic_DNA"/>
</dbReference>
<evidence type="ECO:0000313" key="3">
    <source>
        <dbReference type="EMBL" id="GBL94217.1"/>
    </source>
</evidence>
<dbReference type="OrthoDB" id="6434113at2759"/>
<sequence length="400" mass="43321">MDDDLPSNPKREPRFFDKPSISQGGDVSLMETSSMFTDSEIQRSTERLESPENLSNLAGEFSSGSVPLSSERLLTNVHPSLSTHDHIFSNSKEVTDSRNNSGRKVAYSPDLEIFLPKDECGNPINVEHEPLDNRPLNSFSEQSHILYDSVNQNKEISHHYKGIDDPIDSRSDKFTMGNIHDNESSSAMLETINSNYVSNMKNIEIQMSPVKTRVAATLGEDSVTHVDQSMEVELEGGDSDPNDPEEPTDGNDNNLPAAGAVVSSEPSDNQNEVSTVSADANGLSTQSEKADVSVEEKEKETDGNEDKCETSASGTEKEVKKAEDATVLLGITTTGSQEDADIDEGVDVNEGITAEFSEDAEASEVKSPDEAEEGLEDDGDDLIECSDAADAGEDKTSCKE</sequence>
<reference evidence="3 4" key="1">
    <citation type="journal article" date="2019" name="Sci. Rep.">
        <title>Orb-weaving spider Araneus ventricosus genome elucidates the spidroin gene catalogue.</title>
        <authorList>
            <person name="Kono N."/>
            <person name="Nakamura H."/>
            <person name="Ohtoshi R."/>
            <person name="Moran D.A.P."/>
            <person name="Shinohara A."/>
            <person name="Yoshida Y."/>
            <person name="Fujiwara M."/>
            <person name="Mori M."/>
            <person name="Tomita M."/>
            <person name="Arakawa K."/>
        </authorList>
    </citation>
    <scope>NUCLEOTIDE SEQUENCE</scope>
</reference>
<evidence type="ECO:0000256" key="1">
    <source>
        <dbReference type="SAM" id="MobiDB-lite"/>
    </source>
</evidence>
<feature type="compositionally biased region" description="Polar residues" evidence="1">
    <location>
        <begin position="52"/>
        <end position="66"/>
    </location>
</feature>
<dbReference type="Proteomes" id="UP000499080">
    <property type="component" value="Unassembled WGS sequence"/>
</dbReference>
<organism evidence="3">
    <name type="scientific">Araneus ventricosus</name>
    <name type="common">Orbweaver spider</name>
    <name type="synonym">Epeira ventricosa</name>
    <dbReference type="NCBI Taxonomy" id="182803"/>
    <lineage>
        <taxon>Eukaryota</taxon>
        <taxon>Metazoa</taxon>
        <taxon>Ecdysozoa</taxon>
        <taxon>Arthropoda</taxon>
        <taxon>Chelicerata</taxon>
        <taxon>Arachnida</taxon>
        <taxon>Araneae</taxon>
        <taxon>Araneomorphae</taxon>
        <taxon>Entelegynae</taxon>
        <taxon>Araneoidea</taxon>
        <taxon>Araneidae</taxon>
        <taxon>Araneus</taxon>
    </lineage>
</organism>
<keyword evidence="4" id="KW-1185">Reference proteome</keyword>
<feature type="region of interest" description="Disordered" evidence="1">
    <location>
        <begin position="1"/>
        <end position="66"/>
    </location>
</feature>
<feature type="compositionally biased region" description="Acidic residues" evidence="1">
    <location>
        <begin position="370"/>
        <end position="384"/>
    </location>
</feature>
<feature type="compositionally biased region" description="Polar residues" evidence="1">
    <location>
        <begin position="264"/>
        <end position="287"/>
    </location>
</feature>
<feature type="compositionally biased region" description="Polar residues" evidence="1">
    <location>
        <begin position="20"/>
        <end position="39"/>
    </location>
</feature>
<feature type="compositionally biased region" description="Basic and acidic residues" evidence="1">
    <location>
        <begin position="288"/>
        <end position="324"/>
    </location>
</feature>
<evidence type="ECO:0000313" key="2">
    <source>
        <dbReference type="EMBL" id="GBL94216.1"/>
    </source>
</evidence>
<dbReference type="AlphaFoldDB" id="A0A4Y2BRD0"/>
<gene>
    <name evidence="3" type="primary">Map2_1</name>
    <name evidence="2" type="ORF">AVEN_163534_1</name>
    <name evidence="3" type="ORF">AVEN_163534_2</name>
</gene>
<name>A0A4Y2BRD0_ARAVE</name>
<proteinExistence type="predicted"/>
<dbReference type="EMBL" id="BGPR01000100">
    <property type="protein sequence ID" value="GBL94217.1"/>
    <property type="molecule type" value="Genomic_DNA"/>
</dbReference>
<feature type="region of interest" description="Disordered" evidence="1">
    <location>
        <begin position="232"/>
        <end position="325"/>
    </location>
</feature>
<evidence type="ECO:0000313" key="4">
    <source>
        <dbReference type="Proteomes" id="UP000499080"/>
    </source>
</evidence>
<protein>
    <submittedName>
        <fullName evidence="3">Microtubule-associated protein 2</fullName>
    </submittedName>
</protein>
<feature type="compositionally biased region" description="Basic and acidic residues" evidence="1">
    <location>
        <begin position="40"/>
        <end position="50"/>
    </location>
</feature>
<accession>A0A4Y2BRD0</accession>
<feature type="non-terminal residue" evidence="3">
    <location>
        <position position="400"/>
    </location>
</feature>
<feature type="compositionally biased region" description="Acidic residues" evidence="1">
    <location>
        <begin position="232"/>
        <end position="249"/>
    </location>
</feature>
<feature type="region of interest" description="Disordered" evidence="1">
    <location>
        <begin position="350"/>
        <end position="400"/>
    </location>
</feature>